<dbReference type="AlphaFoldDB" id="A0A2V5GVD7"/>
<dbReference type="Proteomes" id="UP000249829">
    <property type="component" value="Unassembled WGS sequence"/>
</dbReference>
<proteinExistence type="predicted"/>
<keyword evidence="1" id="KW-1133">Transmembrane helix</keyword>
<keyword evidence="1" id="KW-0472">Membrane</keyword>
<feature type="transmembrane region" description="Helical" evidence="1">
    <location>
        <begin position="25"/>
        <end position="58"/>
    </location>
</feature>
<organism evidence="2 3">
    <name type="scientific">Aspergillus violaceofuscus (strain CBS 115571)</name>
    <dbReference type="NCBI Taxonomy" id="1450538"/>
    <lineage>
        <taxon>Eukaryota</taxon>
        <taxon>Fungi</taxon>
        <taxon>Dikarya</taxon>
        <taxon>Ascomycota</taxon>
        <taxon>Pezizomycotina</taxon>
        <taxon>Eurotiomycetes</taxon>
        <taxon>Eurotiomycetidae</taxon>
        <taxon>Eurotiales</taxon>
        <taxon>Aspergillaceae</taxon>
        <taxon>Aspergillus</taxon>
    </lineage>
</organism>
<evidence type="ECO:0000313" key="2">
    <source>
        <dbReference type="EMBL" id="PYI14991.1"/>
    </source>
</evidence>
<name>A0A2V5GVD7_ASPV1</name>
<gene>
    <name evidence="2" type="ORF">BO99DRAFT_484845</name>
</gene>
<sequence length="62" mass="6941">RTGLVRLPYPEQSIKPTLPICLVTYLLTTCFAFVLFLLFSLSLTLSLSLFPSCSLVLFLDSK</sequence>
<reference evidence="2 3" key="1">
    <citation type="submission" date="2018-02" db="EMBL/GenBank/DDBJ databases">
        <title>The genomes of Aspergillus section Nigri reveals drivers in fungal speciation.</title>
        <authorList>
            <consortium name="DOE Joint Genome Institute"/>
            <person name="Vesth T.C."/>
            <person name="Nybo J."/>
            <person name="Theobald S."/>
            <person name="Brandl J."/>
            <person name="Frisvad J.C."/>
            <person name="Nielsen K.F."/>
            <person name="Lyhne E.K."/>
            <person name="Kogle M.E."/>
            <person name="Kuo A."/>
            <person name="Riley R."/>
            <person name="Clum A."/>
            <person name="Nolan M."/>
            <person name="Lipzen A."/>
            <person name="Salamov A."/>
            <person name="Henrissat B."/>
            <person name="Wiebenga A."/>
            <person name="De vries R.P."/>
            <person name="Grigoriev I.V."/>
            <person name="Mortensen U.H."/>
            <person name="Andersen M.R."/>
            <person name="Baker S.E."/>
        </authorList>
    </citation>
    <scope>NUCLEOTIDE SEQUENCE [LARGE SCALE GENOMIC DNA]</scope>
    <source>
        <strain evidence="2 3">CBS 115571</strain>
    </source>
</reference>
<accession>A0A2V5GVD7</accession>
<dbReference type="EMBL" id="KZ825198">
    <property type="protein sequence ID" value="PYI14991.1"/>
    <property type="molecule type" value="Genomic_DNA"/>
</dbReference>
<evidence type="ECO:0000256" key="1">
    <source>
        <dbReference type="SAM" id="Phobius"/>
    </source>
</evidence>
<protein>
    <submittedName>
        <fullName evidence="2">Uncharacterized protein</fullName>
    </submittedName>
</protein>
<keyword evidence="3" id="KW-1185">Reference proteome</keyword>
<feature type="non-terminal residue" evidence="2">
    <location>
        <position position="1"/>
    </location>
</feature>
<keyword evidence="1" id="KW-0812">Transmembrane</keyword>
<evidence type="ECO:0000313" key="3">
    <source>
        <dbReference type="Proteomes" id="UP000249829"/>
    </source>
</evidence>